<evidence type="ECO:0000313" key="7">
    <source>
        <dbReference type="Proteomes" id="UP001164746"/>
    </source>
</evidence>
<dbReference type="SUPFAM" id="SSF57535">
    <property type="entry name" value="Complement control module/SCR domain"/>
    <property type="match status" value="1"/>
</dbReference>
<dbReference type="CDD" id="cd00054">
    <property type="entry name" value="EGF_CA"/>
    <property type="match status" value="1"/>
</dbReference>
<feature type="domain" description="EGF-like" evidence="4">
    <location>
        <begin position="28"/>
        <end position="64"/>
    </location>
</feature>
<dbReference type="Pfam" id="PF00008">
    <property type="entry name" value="EGF"/>
    <property type="match status" value="1"/>
</dbReference>
<dbReference type="EMBL" id="CP111028">
    <property type="protein sequence ID" value="WAR32007.1"/>
    <property type="molecule type" value="Genomic_DNA"/>
</dbReference>
<evidence type="ECO:0000259" key="4">
    <source>
        <dbReference type="PROSITE" id="PS50026"/>
    </source>
</evidence>
<keyword evidence="2 3" id="KW-1015">Disulfide bond</keyword>
<evidence type="ECO:0000259" key="5">
    <source>
        <dbReference type="PROSITE" id="PS50825"/>
    </source>
</evidence>
<keyword evidence="1" id="KW-0677">Repeat</keyword>
<reference evidence="6" key="1">
    <citation type="submission" date="2022-11" db="EMBL/GenBank/DDBJ databases">
        <title>Centuries of genome instability and evolution in soft-shell clam transmissible cancer (bioRxiv).</title>
        <authorList>
            <person name="Hart S.F.M."/>
            <person name="Yonemitsu M.A."/>
            <person name="Giersch R.M."/>
            <person name="Beal B.F."/>
            <person name="Arriagada G."/>
            <person name="Davis B.W."/>
            <person name="Ostrander E.A."/>
            <person name="Goff S.P."/>
            <person name="Metzger M.J."/>
        </authorList>
    </citation>
    <scope>NUCLEOTIDE SEQUENCE</scope>
    <source>
        <strain evidence="6">MELC-2E11</strain>
        <tissue evidence="6">Siphon/mantle</tissue>
    </source>
</reference>
<accession>A0ABY7GF86</accession>
<dbReference type="PROSITE" id="PS00022">
    <property type="entry name" value="EGF_1"/>
    <property type="match status" value="1"/>
</dbReference>
<dbReference type="InterPro" id="IPR035976">
    <property type="entry name" value="Sushi/SCR/CCP_sf"/>
</dbReference>
<feature type="non-terminal residue" evidence="6">
    <location>
        <position position="1"/>
    </location>
</feature>
<dbReference type="SMART" id="SM00181">
    <property type="entry name" value="EGF"/>
    <property type="match status" value="1"/>
</dbReference>
<dbReference type="InterPro" id="IPR043555">
    <property type="entry name" value="SRPX-like"/>
</dbReference>
<dbReference type="Gene3D" id="2.10.70.10">
    <property type="entry name" value="Complement Module, domain 1"/>
    <property type="match status" value="1"/>
</dbReference>
<feature type="disulfide bond" evidence="3">
    <location>
        <begin position="54"/>
        <end position="63"/>
    </location>
</feature>
<dbReference type="PROSITE" id="PS01186">
    <property type="entry name" value="EGF_2"/>
    <property type="match status" value="1"/>
</dbReference>
<dbReference type="SMART" id="SM00179">
    <property type="entry name" value="EGF_CA"/>
    <property type="match status" value="1"/>
</dbReference>
<dbReference type="PANTHER" id="PTHR46343">
    <property type="entry name" value="HYR DOMAIN-CONTAINING PROTEIN"/>
    <property type="match status" value="1"/>
</dbReference>
<dbReference type="Pfam" id="PF02494">
    <property type="entry name" value="HYR"/>
    <property type="match status" value="1"/>
</dbReference>
<dbReference type="InterPro" id="IPR003410">
    <property type="entry name" value="HYR_dom"/>
</dbReference>
<dbReference type="InterPro" id="IPR000152">
    <property type="entry name" value="EGF-type_Asp/Asn_hydroxyl_site"/>
</dbReference>
<dbReference type="InterPro" id="IPR000436">
    <property type="entry name" value="Sushi_SCR_CCP_dom"/>
</dbReference>
<organism evidence="6 7">
    <name type="scientific">Mya arenaria</name>
    <name type="common">Soft-shell clam</name>
    <dbReference type="NCBI Taxonomy" id="6604"/>
    <lineage>
        <taxon>Eukaryota</taxon>
        <taxon>Metazoa</taxon>
        <taxon>Spiralia</taxon>
        <taxon>Lophotrochozoa</taxon>
        <taxon>Mollusca</taxon>
        <taxon>Bivalvia</taxon>
        <taxon>Autobranchia</taxon>
        <taxon>Heteroconchia</taxon>
        <taxon>Euheterodonta</taxon>
        <taxon>Imparidentia</taxon>
        <taxon>Neoheterodontei</taxon>
        <taxon>Myida</taxon>
        <taxon>Myoidea</taxon>
        <taxon>Myidae</taxon>
        <taxon>Mya</taxon>
    </lineage>
</organism>
<evidence type="ECO:0000256" key="2">
    <source>
        <dbReference type="ARBA" id="ARBA00023157"/>
    </source>
</evidence>
<sequence>MTVARMELTCTLVTVFPVGADKSATFVMVASCKSSPCQNGGQCQNKIEDFECYCPTGWDGTTCEKDVQPPILENCSTSLIVNATENTKLVSWTQPVFSDPMNTELRLSSNYENPQSVFPWGDFTITYAATKVKNGLRTECTFNVSVRPTPCEPLNQPMNGALLCNGWGSQYGIFCLVGCRSNFTITPPNRYGHWLICGASGNWSSKAPECSLKMETVNDILLFHPSYKDFSFDECHASLKLRQTFISEMAVHSDLSEFCKKYPPCND</sequence>
<dbReference type="PROSITE" id="PS50026">
    <property type="entry name" value="EGF_3"/>
    <property type="match status" value="1"/>
</dbReference>
<keyword evidence="7" id="KW-1185">Reference proteome</keyword>
<dbReference type="CDD" id="cd00033">
    <property type="entry name" value="CCP"/>
    <property type="match status" value="1"/>
</dbReference>
<dbReference type="SUPFAM" id="SSF57196">
    <property type="entry name" value="EGF/Laminin"/>
    <property type="match status" value="1"/>
</dbReference>
<dbReference type="PANTHER" id="PTHR46343:SF2">
    <property type="entry name" value="SUSHI_VON WILLEBRAND FACTOR TYPE A_EGF_PENTRAXIN DOMAIN-CONTAINING 1"/>
    <property type="match status" value="1"/>
</dbReference>
<dbReference type="PROSITE" id="PS00010">
    <property type="entry name" value="ASX_HYDROXYL"/>
    <property type="match status" value="1"/>
</dbReference>
<evidence type="ECO:0000313" key="6">
    <source>
        <dbReference type="EMBL" id="WAR32007.1"/>
    </source>
</evidence>
<name>A0ABY7GF86_MYAAR</name>
<dbReference type="PROSITE" id="PS50825">
    <property type="entry name" value="HYR"/>
    <property type="match status" value="1"/>
</dbReference>
<dbReference type="Proteomes" id="UP001164746">
    <property type="component" value="Chromosome 17"/>
</dbReference>
<feature type="domain" description="HYR" evidence="5">
    <location>
        <begin position="65"/>
        <end position="148"/>
    </location>
</feature>
<comment type="caution">
    <text evidence="3">Lacks conserved residue(s) required for the propagation of feature annotation.</text>
</comment>
<keyword evidence="3" id="KW-0245">EGF-like domain</keyword>
<dbReference type="InterPro" id="IPR001881">
    <property type="entry name" value="EGF-like_Ca-bd_dom"/>
</dbReference>
<protein>
    <submittedName>
        <fullName evidence="6">SVEP1-like protein</fullName>
    </submittedName>
</protein>
<dbReference type="Gene3D" id="2.10.25.10">
    <property type="entry name" value="Laminin"/>
    <property type="match status" value="1"/>
</dbReference>
<evidence type="ECO:0000256" key="3">
    <source>
        <dbReference type="PROSITE-ProRule" id="PRU00076"/>
    </source>
</evidence>
<dbReference type="InterPro" id="IPR000742">
    <property type="entry name" value="EGF"/>
</dbReference>
<evidence type="ECO:0000256" key="1">
    <source>
        <dbReference type="ARBA" id="ARBA00022737"/>
    </source>
</evidence>
<proteinExistence type="predicted"/>
<gene>
    <name evidence="6" type="ORF">MAR_034549</name>
</gene>